<keyword evidence="2" id="KW-1185">Reference proteome</keyword>
<evidence type="ECO:0000313" key="1">
    <source>
        <dbReference type="EMBL" id="SEM55300.1"/>
    </source>
</evidence>
<gene>
    <name evidence="1" type="ORF">SAMN05216180_0539</name>
</gene>
<evidence type="ECO:0008006" key="3">
    <source>
        <dbReference type="Google" id="ProtNLM"/>
    </source>
</evidence>
<organism evidence="1 2">
    <name type="scientific">Hydrogenoanaerobacterium saccharovorans</name>
    <dbReference type="NCBI Taxonomy" id="474960"/>
    <lineage>
        <taxon>Bacteria</taxon>
        <taxon>Bacillati</taxon>
        <taxon>Bacillota</taxon>
        <taxon>Clostridia</taxon>
        <taxon>Eubacteriales</taxon>
        <taxon>Oscillospiraceae</taxon>
        <taxon>Hydrogenoanaerobacterium</taxon>
    </lineage>
</organism>
<dbReference type="AlphaFoldDB" id="A0A1H7ZA61"/>
<dbReference type="Proteomes" id="UP000199158">
    <property type="component" value="Unassembled WGS sequence"/>
</dbReference>
<protein>
    <recommendedName>
        <fullName evidence="3">Antitoxin</fullName>
    </recommendedName>
</protein>
<evidence type="ECO:0000313" key="2">
    <source>
        <dbReference type="Proteomes" id="UP000199158"/>
    </source>
</evidence>
<dbReference type="RefSeq" id="WP_092751372.1">
    <property type="nucleotide sequence ID" value="NZ_FOCG01000001.1"/>
</dbReference>
<accession>A0A1H7ZA61</accession>
<proteinExistence type="predicted"/>
<dbReference type="EMBL" id="FOCG01000001">
    <property type="protein sequence ID" value="SEM55300.1"/>
    <property type="molecule type" value="Genomic_DNA"/>
</dbReference>
<dbReference type="OrthoDB" id="1841645at2"/>
<name>A0A1H7ZA61_9FIRM</name>
<sequence>MADILKITAPLINKNAIQPNKQSTDPTVPFNLQDITKVIKSNPQSELLGQNNKLLQKDEGASILMNLLKDPAVTVQFLKNIFMLQEIISLLPVNNSTVTQEIQQLFNALLINPDQIVEEMLRQEYASTVFKGDLFDFLRKLISEKPQLKSSEELTNLLKSINGILAKQDVLDSVANSLQFLSESLAPSKSLAESLQQLSLKFRQEDAIGQFSTLKQETLELLKEVENSILFSPKLAKIVPIVIYNLSRFQDNPDFLGESLADIMMFINGAEQKMQFRQLVADYIATFGENHKNADHSHIMNTIADIIGRQNEDVSSIMLGGEKIEKIIHSLLSSPCNFTPLLHFVIPVEYMNIKSFAEFWIDPNDTYSAQQGTETDQNIHMLIVFDISGIGEFEAELWAQGEKIQFSLFCPVQYLSEFSALSSKLSQITQNSSYKFERITIDKLERQRSLMDVFKTLPYKRTGVDVKI</sequence>
<reference evidence="1 2" key="1">
    <citation type="submission" date="2016-10" db="EMBL/GenBank/DDBJ databases">
        <authorList>
            <person name="de Groot N.N."/>
        </authorList>
    </citation>
    <scope>NUCLEOTIDE SEQUENCE [LARGE SCALE GENOMIC DNA]</scope>
    <source>
        <strain evidence="1 2">CGMCC 1.5070</strain>
    </source>
</reference>
<dbReference type="STRING" id="474960.SAMN05216180_0539"/>